<dbReference type="Proteomes" id="UP000619534">
    <property type="component" value="Unassembled WGS sequence"/>
</dbReference>
<proteinExistence type="predicted"/>
<organism evidence="1 2">
    <name type="scientific">Thalassobacillus devorans</name>
    <dbReference type="NCBI Taxonomy" id="279813"/>
    <lineage>
        <taxon>Bacteria</taxon>
        <taxon>Bacillati</taxon>
        <taxon>Bacillota</taxon>
        <taxon>Bacilli</taxon>
        <taxon>Bacillales</taxon>
        <taxon>Bacillaceae</taxon>
        <taxon>Thalassobacillus</taxon>
    </lineage>
</organism>
<dbReference type="EMBL" id="BMCJ01000005">
    <property type="protein sequence ID" value="GGC95976.1"/>
    <property type="molecule type" value="Genomic_DNA"/>
</dbReference>
<gene>
    <name evidence="1" type="primary">ydhF</name>
    <name evidence="1" type="ORF">GCM10007216_28450</name>
</gene>
<accession>A0ABQ1PF67</accession>
<comment type="caution">
    <text evidence="1">The sequence shown here is derived from an EMBL/GenBank/DDBJ whole genome shotgun (WGS) entry which is preliminary data.</text>
</comment>
<sequence>MKHLLMAVFSVILLAGCSTDGNSNESHAEAKDSTVPFEIPEKTTYTNNPQASDDRELQQAGDHVEDENGQLTLKAIKEGQTVEEIGPMQLVIEDIKVMNYSPSPDLIDYFHAFSHNEANFDYIKFTVAIKNTSDQPVNFAPIDLLETNTGEKKDFDDDFYLENLYGDYEPGEVKVGNMGFVLNETSVDELESITITTSDVMDEKQEPTHDGKEMTLKIK</sequence>
<reference evidence="2" key="1">
    <citation type="journal article" date="2019" name="Int. J. Syst. Evol. Microbiol.">
        <title>The Global Catalogue of Microorganisms (GCM) 10K type strain sequencing project: providing services to taxonomists for standard genome sequencing and annotation.</title>
        <authorList>
            <consortium name="The Broad Institute Genomics Platform"/>
            <consortium name="The Broad Institute Genome Sequencing Center for Infectious Disease"/>
            <person name="Wu L."/>
            <person name="Ma J."/>
        </authorList>
    </citation>
    <scope>NUCLEOTIDE SEQUENCE [LARGE SCALE GENOMIC DNA]</scope>
    <source>
        <strain evidence="2">CCM 7282</strain>
    </source>
</reference>
<evidence type="ECO:0000313" key="1">
    <source>
        <dbReference type="EMBL" id="GGC95976.1"/>
    </source>
</evidence>
<protein>
    <recommendedName>
        <fullName evidence="3">DUF4352 domain-containing protein</fullName>
    </recommendedName>
</protein>
<evidence type="ECO:0008006" key="3">
    <source>
        <dbReference type="Google" id="ProtNLM"/>
    </source>
</evidence>
<dbReference type="RefSeq" id="WP_062443154.1">
    <property type="nucleotide sequence ID" value="NZ_BMCJ01000005.1"/>
</dbReference>
<evidence type="ECO:0000313" key="2">
    <source>
        <dbReference type="Proteomes" id="UP000619534"/>
    </source>
</evidence>
<name>A0ABQ1PF67_9BACI</name>
<dbReference type="PROSITE" id="PS51257">
    <property type="entry name" value="PROKAR_LIPOPROTEIN"/>
    <property type="match status" value="1"/>
</dbReference>
<keyword evidence="2" id="KW-1185">Reference proteome</keyword>